<dbReference type="Pfam" id="PF00392">
    <property type="entry name" value="GntR"/>
    <property type="match status" value="1"/>
</dbReference>
<keyword evidence="6" id="KW-1185">Reference proteome</keyword>
<gene>
    <name evidence="5" type="ORF">GCM10011611_14740</name>
</gene>
<dbReference type="InterPro" id="IPR036388">
    <property type="entry name" value="WH-like_DNA-bd_sf"/>
</dbReference>
<evidence type="ECO:0000256" key="1">
    <source>
        <dbReference type="ARBA" id="ARBA00023015"/>
    </source>
</evidence>
<dbReference type="Proteomes" id="UP000646365">
    <property type="component" value="Unassembled WGS sequence"/>
</dbReference>
<evidence type="ECO:0000313" key="5">
    <source>
        <dbReference type="EMBL" id="GGF10235.1"/>
    </source>
</evidence>
<dbReference type="CDD" id="cd07377">
    <property type="entry name" value="WHTH_GntR"/>
    <property type="match status" value="1"/>
</dbReference>
<proteinExistence type="predicted"/>
<keyword evidence="3" id="KW-0804">Transcription</keyword>
<dbReference type="Gene3D" id="1.10.10.10">
    <property type="entry name" value="Winged helix-like DNA-binding domain superfamily/Winged helix DNA-binding domain"/>
    <property type="match status" value="1"/>
</dbReference>
<dbReference type="SUPFAM" id="SSF48008">
    <property type="entry name" value="GntR ligand-binding domain-like"/>
    <property type="match status" value="1"/>
</dbReference>
<sequence length="229" mass="25797">MSDVKPASQMDQAYRQMRHLILSLELMPGEKLSERWLETRFAGSRTPIRAALARLETEGLVTRDGRSYAVAPIDVGELDHLFAFREAIESASVRLACARSLEDMAEEIEAIDAMLDSCGPDAELDDWHRVGNEFHVALARLSGNPFFIRTVTDIMTRLSRARWLEIWSESARATAWAEHHGILDRVKARDADGAAALTAQHVRKGRERMMRSIGDERRALRARGFAVRA</sequence>
<dbReference type="PANTHER" id="PTHR43537:SF45">
    <property type="entry name" value="GNTR FAMILY REGULATORY PROTEIN"/>
    <property type="match status" value="1"/>
</dbReference>
<dbReference type="Gene3D" id="1.20.120.530">
    <property type="entry name" value="GntR ligand-binding domain-like"/>
    <property type="match status" value="1"/>
</dbReference>
<organism evidence="5 6">
    <name type="scientific">Aliidongia dinghuensis</name>
    <dbReference type="NCBI Taxonomy" id="1867774"/>
    <lineage>
        <taxon>Bacteria</taxon>
        <taxon>Pseudomonadati</taxon>
        <taxon>Pseudomonadota</taxon>
        <taxon>Alphaproteobacteria</taxon>
        <taxon>Rhodospirillales</taxon>
        <taxon>Dongiaceae</taxon>
        <taxon>Aliidongia</taxon>
    </lineage>
</organism>
<evidence type="ECO:0000256" key="3">
    <source>
        <dbReference type="ARBA" id="ARBA00023163"/>
    </source>
</evidence>
<keyword evidence="2" id="KW-0238">DNA-binding</keyword>
<dbReference type="PROSITE" id="PS50949">
    <property type="entry name" value="HTH_GNTR"/>
    <property type="match status" value="1"/>
</dbReference>
<dbReference type="InterPro" id="IPR011711">
    <property type="entry name" value="GntR_C"/>
</dbReference>
<comment type="caution">
    <text evidence="5">The sequence shown here is derived from an EMBL/GenBank/DDBJ whole genome shotgun (WGS) entry which is preliminary data.</text>
</comment>
<evidence type="ECO:0000313" key="6">
    <source>
        <dbReference type="Proteomes" id="UP000646365"/>
    </source>
</evidence>
<dbReference type="InterPro" id="IPR008920">
    <property type="entry name" value="TF_FadR/GntR_C"/>
</dbReference>
<name>A0A8J2YS40_9PROT</name>
<dbReference type="Pfam" id="PF07729">
    <property type="entry name" value="FCD"/>
    <property type="match status" value="1"/>
</dbReference>
<dbReference type="SMART" id="SM00345">
    <property type="entry name" value="HTH_GNTR"/>
    <property type="match status" value="1"/>
</dbReference>
<protein>
    <submittedName>
        <fullName evidence="5">GntR family transcriptional regulator</fullName>
    </submittedName>
</protein>
<dbReference type="InterPro" id="IPR000524">
    <property type="entry name" value="Tscrpt_reg_HTH_GntR"/>
</dbReference>
<dbReference type="GO" id="GO:0003700">
    <property type="term" value="F:DNA-binding transcription factor activity"/>
    <property type="evidence" value="ECO:0007669"/>
    <property type="project" value="InterPro"/>
</dbReference>
<dbReference type="GO" id="GO:0003677">
    <property type="term" value="F:DNA binding"/>
    <property type="evidence" value="ECO:0007669"/>
    <property type="project" value="UniProtKB-KW"/>
</dbReference>
<dbReference type="SUPFAM" id="SSF46785">
    <property type="entry name" value="Winged helix' DNA-binding domain"/>
    <property type="match status" value="1"/>
</dbReference>
<dbReference type="EMBL" id="BMJQ01000003">
    <property type="protein sequence ID" value="GGF10235.1"/>
    <property type="molecule type" value="Genomic_DNA"/>
</dbReference>
<dbReference type="SMART" id="SM00895">
    <property type="entry name" value="FCD"/>
    <property type="match status" value="1"/>
</dbReference>
<feature type="domain" description="HTH gntR-type" evidence="4">
    <location>
        <begin position="7"/>
        <end position="73"/>
    </location>
</feature>
<dbReference type="PANTHER" id="PTHR43537">
    <property type="entry name" value="TRANSCRIPTIONAL REGULATOR, GNTR FAMILY"/>
    <property type="match status" value="1"/>
</dbReference>
<reference evidence="5" key="2">
    <citation type="submission" date="2020-09" db="EMBL/GenBank/DDBJ databases">
        <authorList>
            <person name="Sun Q."/>
            <person name="Zhou Y."/>
        </authorList>
    </citation>
    <scope>NUCLEOTIDE SEQUENCE</scope>
    <source>
        <strain evidence="5">CGMCC 1.15725</strain>
    </source>
</reference>
<dbReference type="AlphaFoldDB" id="A0A8J2YS40"/>
<evidence type="ECO:0000259" key="4">
    <source>
        <dbReference type="PROSITE" id="PS50949"/>
    </source>
</evidence>
<evidence type="ECO:0000256" key="2">
    <source>
        <dbReference type="ARBA" id="ARBA00023125"/>
    </source>
</evidence>
<keyword evidence="1" id="KW-0805">Transcription regulation</keyword>
<dbReference type="InterPro" id="IPR036390">
    <property type="entry name" value="WH_DNA-bd_sf"/>
</dbReference>
<reference evidence="5" key="1">
    <citation type="journal article" date="2014" name="Int. J. Syst. Evol. Microbiol.">
        <title>Complete genome sequence of Corynebacterium casei LMG S-19264T (=DSM 44701T), isolated from a smear-ripened cheese.</title>
        <authorList>
            <consortium name="US DOE Joint Genome Institute (JGI-PGF)"/>
            <person name="Walter F."/>
            <person name="Albersmeier A."/>
            <person name="Kalinowski J."/>
            <person name="Ruckert C."/>
        </authorList>
    </citation>
    <scope>NUCLEOTIDE SEQUENCE</scope>
    <source>
        <strain evidence="5">CGMCC 1.15725</strain>
    </source>
</reference>
<dbReference type="RefSeq" id="WP_189044112.1">
    <property type="nucleotide sequence ID" value="NZ_BMJQ01000003.1"/>
</dbReference>
<accession>A0A8J2YS40</accession>